<dbReference type="PANTHER" id="PTHR33337">
    <property type="entry name" value="GFA DOMAIN-CONTAINING PROTEIN"/>
    <property type="match status" value="1"/>
</dbReference>
<dbReference type="SUPFAM" id="SSF51316">
    <property type="entry name" value="Mss4-like"/>
    <property type="match status" value="1"/>
</dbReference>
<dbReference type="InterPro" id="IPR011057">
    <property type="entry name" value="Mss4-like_sf"/>
</dbReference>
<name>A0A1J0WCI9_9RHOB</name>
<evidence type="ECO:0000256" key="3">
    <source>
        <dbReference type="ARBA" id="ARBA00022833"/>
    </source>
</evidence>
<keyword evidence="2" id="KW-0479">Metal-binding</keyword>
<dbReference type="KEGG" id="suam:BOO69_00330"/>
<reference evidence="6 7" key="1">
    <citation type="submission" date="2016-11" db="EMBL/GenBank/DDBJ databases">
        <title>Complete genome sequence of Sulfitobacter sp. AM1-D1, a toxic bacteria associated with marine dinoflagellate Alexandrium minutum in East China Sea.</title>
        <authorList>
            <person name="Yang Q."/>
            <person name="Zhang X."/>
            <person name="Tian X."/>
        </authorList>
    </citation>
    <scope>NUCLEOTIDE SEQUENCE [LARGE SCALE GENOMIC DNA]</scope>
    <source>
        <strain evidence="6 7">AM1-D1</strain>
    </source>
</reference>
<evidence type="ECO:0000313" key="6">
    <source>
        <dbReference type="EMBL" id="APE42026.1"/>
    </source>
</evidence>
<keyword evidence="7" id="KW-1185">Reference proteome</keyword>
<accession>A0A1J0WCI9</accession>
<gene>
    <name evidence="6" type="ORF">BOO69_00330</name>
</gene>
<dbReference type="GO" id="GO:0016846">
    <property type="term" value="F:carbon-sulfur lyase activity"/>
    <property type="evidence" value="ECO:0007669"/>
    <property type="project" value="InterPro"/>
</dbReference>
<evidence type="ECO:0000259" key="5">
    <source>
        <dbReference type="PROSITE" id="PS51891"/>
    </source>
</evidence>
<dbReference type="GO" id="GO:0046872">
    <property type="term" value="F:metal ion binding"/>
    <property type="evidence" value="ECO:0007669"/>
    <property type="project" value="UniProtKB-KW"/>
</dbReference>
<organism evidence="6 7">
    <name type="scientific">Sulfitobacter alexandrii</name>
    <dbReference type="NCBI Taxonomy" id="1917485"/>
    <lineage>
        <taxon>Bacteria</taxon>
        <taxon>Pseudomonadati</taxon>
        <taxon>Pseudomonadota</taxon>
        <taxon>Alphaproteobacteria</taxon>
        <taxon>Rhodobacterales</taxon>
        <taxon>Roseobacteraceae</taxon>
        <taxon>Sulfitobacter</taxon>
    </lineage>
</organism>
<dbReference type="EMBL" id="CP018076">
    <property type="protein sequence ID" value="APE42026.1"/>
    <property type="molecule type" value="Genomic_DNA"/>
</dbReference>
<dbReference type="Proteomes" id="UP000181897">
    <property type="component" value="Chromosome"/>
</dbReference>
<proteinExistence type="inferred from homology"/>
<feature type="domain" description="CENP-V/GFA" evidence="5">
    <location>
        <begin position="6"/>
        <end position="104"/>
    </location>
</feature>
<sequence>MPNDVIEGRCLCGAVHITVTDPAGWIGVCHCGMCRRWSGSVFACFGAAPATVDITGPVAVHQSSNLSERAFCATCGSHLWMRDLQDGADYDLMPGLFEATKDWPLRSEIYCDEAPAAFSLAGDHPKATAEQYRRKHPQAARVAGDA</sequence>
<evidence type="ECO:0000256" key="4">
    <source>
        <dbReference type="ARBA" id="ARBA00023239"/>
    </source>
</evidence>
<evidence type="ECO:0000313" key="7">
    <source>
        <dbReference type="Proteomes" id="UP000181897"/>
    </source>
</evidence>
<keyword evidence="4" id="KW-0456">Lyase</keyword>
<evidence type="ECO:0000256" key="1">
    <source>
        <dbReference type="ARBA" id="ARBA00005495"/>
    </source>
</evidence>
<evidence type="ECO:0000256" key="2">
    <source>
        <dbReference type="ARBA" id="ARBA00022723"/>
    </source>
</evidence>
<keyword evidence="3" id="KW-0862">Zinc</keyword>
<dbReference type="STRING" id="1917485.BOO69_00330"/>
<dbReference type="InterPro" id="IPR006913">
    <property type="entry name" value="CENP-V/GFA"/>
</dbReference>
<dbReference type="PROSITE" id="PS51891">
    <property type="entry name" value="CENP_V_GFA"/>
    <property type="match status" value="1"/>
</dbReference>
<dbReference type="Pfam" id="PF04828">
    <property type="entry name" value="GFA"/>
    <property type="match status" value="1"/>
</dbReference>
<dbReference type="Gene3D" id="3.90.1590.10">
    <property type="entry name" value="glutathione-dependent formaldehyde- activating enzyme (gfa)"/>
    <property type="match status" value="1"/>
</dbReference>
<dbReference type="OrthoDB" id="9807246at2"/>
<dbReference type="AlphaFoldDB" id="A0A1J0WCI9"/>
<comment type="similarity">
    <text evidence="1">Belongs to the Gfa family.</text>
</comment>
<dbReference type="RefSeq" id="WP_071969261.1">
    <property type="nucleotide sequence ID" value="NZ_CP018076.1"/>
</dbReference>
<dbReference type="PANTHER" id="PTHR33337:SF40">
    <property type="entry name" value="CENP-V_GFA DOMAIN-CONTAINING PROTEIN-RELATED"/>
    <property type="match status" value="1"/>
</dbReference>
<protein>
    <submittedName>
        <fullName evidence="6">Aldehyde-activating protein</fullName>
    </submittedName>
</protein>